<keyword evidence="1" id="KW-0175">Coiled coil</keyword>
<evidence type="ECO:0000313" key="4">
    <source>
        <dbReference type="EMBL" id="MSC33223.1"/>
    </source>
</evidence>
<evidence type="ECO:0000313" key="6">
    <source>
        <dbReference type="Proteomes" id="UP000480929"/>
    </source>
</evidence>
<dbReference type="Proteomes" id="UP000480929">
    <property type="component" value="Unassembled WGS sequence"/>
</dbReference>
<comment type="caution">
    <text evidence="3">The sequence shown here is derived from an EMBL/GenBank/DDBJ whole genome shotgun (WGS) entry which is preliminary data.</text>
</comment>
<dbReference type="OrthoDB" id="1653311at2"/>
<proteinExistence type="predicted"/>
<evidence type="ECO:0000313" key="3">
    <source>
        <dbReference type="EMBL" id="MSA89545.1"/>
    </source>
</evidence>
<dbReference type="AlphaFoldDB" id="A0A6N7S7D2"/>
<reference evidence="5 6" key="1">
    <citation type="journal article" date="2019" name="Nat. Med.">
        <title>A library of human gut bacterial isolates paired with longitudinal multiomics data enables mechanistic microbiome research.</title>
        <authorList>
            <person name="Poyet M."/>
            <person name="Groussin M."/>
            <person name="Gibbons S.M."/>
            <person name="Avila-Pacheco J."/>
            <person name="Jiang X."/>
            <person name="Kearney S.M."/>
            <person name="Perrotta A.R."/>
            <person name="Berdy B."/>
            <person name="Zhao S."/>
            <person name="Lieberman T.D."/>
            <person name="Swanson P.K."/>
            <person name="Smith M."/>
            <person name="Roesemann S."/>
            <person name="Alexander J.E."/>
            <person name="Rich S.A."/>
            <person name="Livny J."/>
            <person name="Vlamakis H."/>
            <person name="Clish C."/>
            <person name="Bullock K."/>
            <person name="Deik A."/>
            <person name="Scott J."/>
            <person name="Pierce K.A."/>
            <person name="Xavier R.J."/>
            <person name="Alm E.J."/>
        </authorList>
    </citation>
    <scope>NUCLEOTIDE SEQUENCE [LARGE SCALE GENOMIC DNA]</scope>
    <source>
        <strain evidence="3 5">BIOML-A4</strain>
        <strain evidence="4 6">BIOML-A5</strain>
    </source>
</reference>
<feature type="coiled-coil region" evidence="1">
    <location>
        <begin position="163"/>
        <end position="190"/>
    </location>
</feature>
<dbReference type="Proteomes" id="UP000433575">
    <property type="component" value="Unassembled WGS sequence"/>
</dbReference>
<protein>
    <submittedName>
        <fullName evidence="3">Uncharacterized protein</fullName>
    </submittedName>
</protein>
<dbReference type="EMBL" id="WKPI01000013">
    <property type="protein sequence ID" value="MSC33223.1"/>
    <property type="molecule type" value="Genomic_DNA"/>
</dbReference>
<feature type="chain" id="PRO_5026772301" evidence="2">
    <location>
        <begin position="24"/>
        <end position="449"/>
    </location>
</feature>
<feature type="signal peptide" evidence="2">
    <location>
        <begin position="1"/>
        <end position="23"/>
    </location>
</feature>
<dbReference type="RefSeq" id="WP_154238803.1">
    <property type="nucleotide sequence ID" value="NZ_CALJPI010000138.1"/>
</dbReference>
<evidence type="ECO:0000313" key="5">
    <source>
        <dbReference type="Proteomes" id="UP000433575"/>
    </source>
</evidence>
<keyword evidence="6" id="KW-1185">Reference proteome</keyword>
<keyword evidence="2" id="KW-0732">Signal</keyword>
<organism evidence="3 5">
    <name type="scientific">Holdemania massiliensis</name>
    <dbReference type="NCBI Taxonomy" id="1468449"/>
    <lineage>
        <taxon>Bacteria</taxon>
        <taxon>Bacillati</taxon>
        <taxon>Bacillota</taxon>
        <taxon>Erysipelotrichia</taxon>
        <taxon>Erysipelotrichales</taxon>
        <taxon>Erysipelotrichaceae</taxon>
        <taxon>Holdemania</taxon>
    </lineage>
</organism>
<dbReference type="EMBL" id="WKPJ01000012">
    <property type="protein sequence ID" value="MSA89545.1"/>
    <property type="molecule type" value="Genomic_DNA"/>
</dbReference>
<evidence type="ECO:0000256" key="1">
    <source>
        <dbReference type="SAM" id="Coils"/>
    </source>
</evidence>
<evidence type="ECO:0000256" key="2">
    <source>
        <dbReference type="SAM" id="SignalP"/>
    </source>
</evidence>
<accession>A0A6N7S7D2</accession>
<gene>
    <name evidence="4" type="ORF">GKD88_08820</name>
    <name evidence="3" type="ORF">GKE08_09415</name>
</gene>
<dbReference type="PROSITE" id="PS51257">
    <property type="entry name" value="PROKAR_LIPOPROTEIN"/>
    <property type="match status" value="1"/>
</dbReference>
<name>A0A6N7S7D2_9FIRM</name>
<sequence>MKHKLWAVIAACVLFTGCAQSPAETAVVPSASPETERLAGTKLTNAAMFEMFQRLDKAAIFTDDLGVARPFELWRNVKNQIVLYLENRDHPFLIWDPVNDTVEVNYTHQQLVEYQEEGVTKQAYLELICDGFQASCTAAVTTPTKTTRWPVEAPDERVSPALAKAVQQAAKLQQDQIEQARQQADKALFELRTVYLNTQDYEYAEQKTYSQASDGFKEESSATTYTLYTGELNPTLPPDEVAFYFAALLGKEFSDPAQIEADVSVMLTLMAAVKTYVCEGSSPTLSCTAATAGNETISLNLPQAAADDLLAVIQITDLEEASQALLGRTLSLNSFDQDGIRYDADTLEGYVLIRGAYGMGEEQAPYEAPMTLVLNERTEGQSLIRQYVQVTEIENSAFVRDDQGNEYYLPMIQETLQAEDCPLVIWETACEPNADASQLYRLVYQKPLR</sequence>